<evidence type="ECO:0000313" key="3">
    <source>
        <dbReference type="Proteomes" id="UP001154329"/>
    </source>
</evidence>
<feature type="compositionally biased region" description="Pro residues" evidence="1">
    <location>
        <begin position="44"/>
        <end position="61"/>
    </location>
</feature>
<sequence length="167" mass="19265">MATTTSLVHLADPVDRDPSRRLRPLSAPPPPPFARRRRRRRRPPQPPPPPLPPPPPPPTTQPMPLQVRRRGTNTRDIGPTAAAVADRRGRRHTYTTRRALSPRPPPTPTQSIARYETHTKTVFYNNNIIIIISDCYINRTLRRRTKRSARDANCGYRERRRLFVLLI</sequence>
<dbReference type="Proteomes" id="UP001154329">
    <property type="component" value="Chromosome 1"/>
</dbReference>
<evidence type="ECO:0000313" key="2">
    <source>
        <dbReference type="EMBL" id="CAH1710450.1"/>
    </source>
</evidence>
<organism evidence="2 3">
    <name type="scientific">Aphis gossypii</name>
    <name type="common">Cotton aphid</name>
    <dbReference type="NCBI Taxonomy" id="80765"/>
    <lineage>
        <taxon>Eukaryota</taxon>
        <taxon>Metazoa</taxon>
        <taxon>Ecdysozoa</taxon>
        <taxon>Arthropoda</taxon>
        <taxon>Hexapoda</taxon>
        <taxon>Insecta</taxon>
        <taxon>Pterygota</taxon>
        <taxon>Neoptera</taxon>
        <taxon>Paraneoptera</taxon>
        <taxon>Hemiptera</taxon>
        <taxon>Sternorrhyncha</taxon>
        <taxon>Aphidomorpha</taxon>
        <taxon>Aphidoidea</taxon>
        <taxon>Aphididae</taxon>
        <taxon>Aphidini</taxon>
        <taxon>Aphis</taxon>
        <taxon>Aphis</taxon>
    </lineage>
</organism>
<accession>A0A9P0N908</accession>
<reference evidence="2" key="1">
    <citation type="submission" date="2022-02" db="EMBL/GenBank/DDBJ databases">
        <authorList>
            <person name="King R."/>
        </authorList>
    </citation>
    <scope>NUCLEOTIDE SEQUENCE</scope>
</reference>
<name>A0A9P0N908_APHGO</name>
<gene>
    <name evidence="2" type="ORF">APHIGO_LOCUS1202</name>
</gene>
<protein>
    <submittedName>
        <fullName evidence="2">Uncharacterized protein</fullName>
    </submittedName>
</protein>
<feature type="compositionally biased region" description="Basic residues" evidence="1">
    <location>
        <begin position="34"/>
        <end position="43"/>
    </location>
</feature>
<proteinExistence type="predicted"/>
<reference evidence="2" key="2">
    <citation type="submission" date="2022-10" db="EMBL/GenBank/DDBJ databases">
        <authorList>
            <consortium name="ENA_rothamsted_submissions"/>
            <consortium name="culmorum"/>
            <person name="King R."/>
        </authorList>
    </citation>
    <scope>NUCLEOTIDE SEQUENCE</scope>
</reference>
<feature type="region of interest" description="Disordered" evidence="1">
    <location>
        <begin position="1"/>
        <end position="111"/>
    </location>
</feature>
<dbReference type="AlphaFoldDB" id="A0A9P0N908"/>
<keyword evidence="3" id="KW-1185">Reference proteome</keyword>
<dbReference type="EMBL" id="OU899034">
    <property type="protein sequence ID" value="CAH1710450.1"/>
    <property type="molecule type" value="Genomic_DNA"/>
</dbReference>
<evidence type="ECO:0000256" key="1">
    <source>
        <dbReference type="SAM" id="MobiDB-lite"/>
    </source>
</evidence>